<reference evidence="2 3" key="1">
    <citation type="submission" date="2022-05" db="EMBL/GenBank/DDBJ databases">
        <title>Microbulbifer sp. nov., isolated from sponge.</title>
        <authorList>
            <person name="Gao L."/>
        </authorList>
    </citation>
    <scope>NUCLEOTIDE SEQUENCE [LARGE SCALE GENOMIC DNA]</scope>
    <source>
        <strain evidence="2 3">MI-G</strain>
    </source>
</reference>
<feature type="transmembrane region" description="Helical" evidence="1">
    <location>
        <begin position="136"/>
        <end position="154"/>
    </location>
</feature>
<dbReference type="EMBL" id="CP098023">
    <property type="protein sequence ID" value="WKD51457.1"/>
    <property type="molecule type" value="Genomic_DNA"/>
</dbReference>
<feature type="transmembrane region" description="Helical" evidence="1">
    <location>
        <begin position="28"/>
        <end position="56"/>
    </location>
</feature>
<sequence length="588" mass="67132">MIADVLSVLRWCISLASKFGRVVFWRTALIVFLTLISQVSTLLASFLPLKVVILLGSERMPSYLPEWLAAYGREPLIIGLSITTIGFFLIHMLSERLIVVVTTQGARRILAKNYKMVLFENQEEIAANAYLRLSDALASVVFSGFALLGIFILYKDMALLVIAYFIVAILMFLSVVRSNLFLREYLEGKFQKIITFASGIGFFCVFFYLVADFIFFEPPSVFVAIVSLLLSRQLLNRVAAFIRDVNALNILRVKIDALFFHNKVLLSNQSKKRKSIWPLFGPDIRKSWVNTIFKEIVQGWYGIDQIRWHPSSVNNLGLLRVSGEKKSENYLIKLYDRNRKSLALHELDLLRDPPDGLLAPQLIGVTTLDDFPCQVYKFQEEFLLCSLKDARAAVAEIKKQLLTVEPPKILIQRYQRSKAHIWQRLCEQKIWQLNIATCTAEQEQQVAKLMKQWPNLKKYLAVLPLAFVNPNMQAQNIMTIPESNTFLLINWSRWSLEPIGVGFEIDRIGLDQLERSLLAASVIRPSLSDVDLKAVELSALVAVLEQHCIRQQFLEGLKIVCRILNCLEILEQKTTNKEVAIESCKLVN</sequence>
<proteinExistence type="predicted"/>
<organism evidence="2 3">
    <name type="scientific">Microbulbifer spongiae</name>
    <dbReference type="NCBI Taxonomy" id="2944933"/>
    <lineage>
        <taxon>Bacteria</taxon>
        <taxon>Pseudomonadati</taxon>
        <taxon>Pseudomonadota</taxon>
        <taxon>Gammaproteobacteria</taxon>
        <taxon>Cellvibrionales</taxon>
        <taxon>Microbulbiferaceae</taxon>
        <taxon>Microbulbifer</taxon>
    </lineage>
</organism>
<keyword evidence="3" id="KW-1185">Reference proteome</keyword>
<accession>A0ABY9EGQ3</accession>
<evidence type="ECO:0000256" key="1">
    <source>
        <dbReference type="SAM" id="Phobius"/>
    </source>
</evidence>
<dbReference type="RefSeq" id="WP_301418751.1">
    <property type="nucleotide sequence ID" value="NZ_CP098023.1"/>
</dbReference>
<evidence type="ECO:0008006" key="4">
    <source>
        <dbReference type="Google" id="ProtNLM"/>
    </source>
</evidence>
<feature type="transmembrane region" description="Helical" evidence="1">
    <location>
        <begin position="194"/>
        <end position="215"/>
    </location>
</feature>
<gene>
    <name evidence="2" type="ORF">M8T91_08585</name>
</gene>
<keyword evidence="1" id="KW-1133">Transmembrane helix</keyword>
<evidence type="ECO:0000313" key="3">
    <source>
        <dbReference type="Proteomes" id="UP001321520"/>
    </source>
</evidence>
<feature type="transmembrane region" description="Helical" evidence="1">
    <location>
        <begin position="76"/>
        <end position="94"/>
    </location>
</feature>
<evidence type="ECO:0000313" key="2">
    <source>
        <dbReference type="EMBL" id="WKD51457.1"/>
    </source>
</evidence>
<keyword evidence="1" id="KW-0472">Membrane</keyword>
<keyword evidence="1" id="KW-0812">Transmembrane</keyword>
<name>A0ABY9EGQ3_9GAMM</name>
<dbReference type="Proteomes" id="UP001321520">
    <property type="component" value="Chromosome"/>
</dbReference>
<protein>
    <recommendedName>
        <fullName evidence="4">ABC transmembrane type-1 domain-containing protein</fullName>
    </recommendedName>
</protein>
<feature type="transmembrane region" description="Helical" evidence="1">
    <location>
        <begin position="160"/>
        <end position="182"/>
    </location>
</feature>